<evidence type="ECO:0000313" key="3">
    <source>
        <dbReference type="EMBL" id="MFC5813031.1"/>
    </source>
</evidence>
<gene>
    <name evidence="3" type="ORF">ACFQGO_36925</name>
</gene>
<feature type="domain" description="Putative collagen-binding" evidence="1">
    <location>
        <begin position="372"/>
        <end position="455"/>
    </location>
</feature>
<dbReference type="SUPFAM" id="SSF51445">
    <property type="entry name" value="(Trans)glycosidases"/>
    <property type="match status" value="1"/>
</dbReference>
<evidence type="ECO:0000259" key="1">
    <source>
        <dbReference type="Pfam" id="PF12904"/>
    </source>
</evidence>
<dbReference type="Pfam" id="PF13204">
    <property type="entry name" value="Apiosidase"/>
    <property type="match status" value="1"/>
</dbReference>
<dbReference type="PANTHER" id="PTHR37836">
    <property type="entry name" value="LMO1036 PROTEIN"/>
    <property type="match status" value="1"/>
</dbReference>
<evidence type="ECO:0000313" key="4">
    <source>
        <dbReference type="Proteomes" id="UP001596112"/>
    </source>
</evidence>
<dbReference type="InterPro" id="IPR024749">
    <property type="entry name" value="Collagen-bd_put"/>
</dbReference>
<organism evidence="3 4">
    <name type="scientific">Streptomyces heilongjiangensis</name>
    <dbReference type="NCBI Taxonomy" id="945052"/>
    <lineage>
        <taxon>Bacteria</taxon>
        <taxon>Bacillati</taxon>
        <taxon>Actinomycetota</taxon>
        <taxon>Actinomycetes</taxon>
        <taxon>Kitasatosporales</taxon>
        <taxon>Streptomycetaceae</taxon>
        <taxon>Streptomyces</taxon>
    </lineage>
</organism>
<dbReference type="Gene3D" id="3.20.20.80">
    <property type="entry name" value="Glycosidases"/>
    <property type="match status" value="1"/>
</dbReference>
<comment type="caution">
    <text evidence="3">The sequence shown here is derived from an EMBL/GenBank/DDBJ whole genome shotgun (WGS) entry which is preliminary data.</text>
</comment>
<dbReference type="RefSeq" id="WP_272172891.1">
    <property type="nucleotide sequence ID" value="NZ_JAQOSL010000070.1"/>
</dbReference>
<keyword evidence="4" id="KW-1185">Reference proteome</keyword>
<name>A0ABW1BIK7_9ACTN</name>
<dbReference type="PANTHER" id="PTHR37836:SF3">
    <property type="entry name" value="ENDOGLUCANASE"/>
    <property type="match status" value="1"/>
</dbReference>
<sequence>MQRLAVSADGRRLVTADGKPFFYLADTAWTLPQRLKWDDALHYMHVRRQQGFSTLQIVALDPERDGEMRSPSGDPALRGGDLSAPNEEYFRYLDRLIDAAQHLGLYVVLLPVWGQLVVGENFAGRPFPKTVTAGNAHGFGEWIGRRYADRPHIIWCLGGDRQPVHRGVDYRDVWRGMAEGLVKGVTGVACRHDEPHPAWRELLITYHTCYEMETGEYSTMSYWSDDEAWLSFVMLQSGHGAGTRNYTVVRQQYERERTMPVLDAEPAYEQMPMNWPELFPLHDEWIVRKRAYWALLAGACGHTYGHASVWCMISERERNDFLKYSWYEALERPGASQMTILRNLVESADFERWLPAQEMLAHAGRCAPACVDGHRQAARDRDGRFALVYLTDGGTERVDLSGLDRELFGIWFPPREGTLTGVGDDNEPFAVEHADGWTTVKAPTSGTGADWLLAVSSDVSWLRALGAPRTWGEPLAVE</sequence>
<accession>A0ABW1BIK7</accession>
<proteinExistence type="predicted"/>
<feature type="domain" description="Apiosidase-like catalytic" evidence="2">
    <location>
        <begin position="8"/>
        <end position="350"/>
    </location>
</feature>
<dbReference type="InterPro" id="IPR025277">
    <property type="entry name" value="Apiosidase-like_cat_dom"/>
</dbReference>
<evidence type="ECO:0000259" key="2">
    <source>
        <dbReference type="Pfam" id="PF13204"/>
    </source>
</evidence>
<dbReference type="Proteomes" id="UP001596112">
    <property type="component" value="Unassembled WGS sequence"/>
</dbReference>
<dbReference type="EMBL" id="JBHSNZ010000049">
    <property type="protein sequence ID" value="MFC5813031.1"/>
    <property type="molecule type" value="Genomic_DNA"/>
</dbReference>
<dbReference type="InterPro" id="IPR017853">
    <property type="entry name" value="GH"/>
</dbReference>
<protein>
    <submittedName>
        <fullName evidence="3">DUF4038 domain-containing protein</fullName>
    </submittedName>
</protein>
<dbReference type="Pfam" id="PF12904">
    <property type="entry name" value="Collagen_bind_2"/>
    <property type="match status" value="1"/>
</dbReference>
<reference evidence="4" key="1">
    <citation type="journal article" date="2019" name="Int. J. Syst. Evol. Microbiol.">
        <title>The Global Catalogue of Microorganisms (GCM) 10K type strain sequencing project: providing services to taxonomists for standard genome sequencing and annotation.</title>
        <authorList>
            <consortium name="The Broad Institute Genomics Platform"/>
            <consortium name="The Broad Institute Genome Sequencing Center for Infectious Disease"/>
            <person name="Wu L."/>
            <person name="Ma J."/>
        </authorList>
    </citation>
    <scope>NUCLEOTIDE SEQUENCE [LARGE SCALE GENOMIC DNA]</scope>
    <source>
        <strain evidence="4">JCM 9918</strain>
    </source>
</reference>